<name>A0A0D3JXI2_EMIH1</name>
<dbReference type="KEGG" id="ehx:EMIHUDRAFT_114254"/>
<dbReference type="PANTHER" id="PTHR10582">
    <property type="entry name" value="TRANSIENT RECEPTOR POTENTIAL ION CHANNEL PROTEIN"/>
    <property type="match status" value="1"/>
</dbReference>
<dbReference type="HOGENOM" id="CLU_398192_0_0_1"/>
<evidence type="ECO:0000313" key="5">
    <source>
        <dbReference type="EnsemblProtists" id="EOD28217"/>
    </source>
</evidence>
<keyword evidence="3" id="KW-0812">Transmembrane</keyword>
<evidence type="ECO:0000256" key="1">
    <source>
        <dbReference type="ARBA" id="ARBA00022737"/>
    </source>
</evidence>
<feature type="chain" id="PRO_5044190390" description="Ion transport domain-containing protein" evidence="4">
    <location>
        <begin position="19"/>
        <end position="689"/>
    </location>
</feature>
<dbReference type="EnsemblProtists" id="EOD28217">
    <property type="protein sequence ID" value="EOD28217"/>
    <property type="gene ID" value="EMIHUDRAFT_114254"/>
</dbReference>
<dbReference type="GO" id="GO:0098703">
    <property type="term" value="P:calcium ion import across plasma membrane"/>
    <property type="evidence" value="ECO:0007669"/>
    <property type="project" value="TreeGrafter"/>
</dbReference>
<sequence length="689" mass="76024">MLLAPGCVLWLHAGTAAALSLSVERHGDLRRHVRATPLMSSEKRRRRKRDRILRTFTRRHDHRASSAASEEHADGGRQHVASEAATAASAASAAASTAADAEVVRLEQQIANVMRRTTAFQSAQDVYAVQDLLFRRFRAKYAGSLGSDYLSEQQAALLTALMKGNVPAIRRSLASGESWDFVFPPAPYAADGSRVMQLEGRCRSPLALLVRPDEGNLEALSSGAADANYPRGYWSSPGAHACFEGDVEALSLLHRFGLNLEQKVEWLLQPSPSFTYAHAAAFNGNANVLTFMRQRARLLDAKSRFEYRWWGNDLFWFSFDGIVLPCTHDGRAMPIFDGARRSDRANRSTTVEQLIVRHDRRELLTTPVMRFVLERKWDYFAAAIYQRRFAQYMLMVGGLLGATVSDVGSAAFAASCAACVGSWGAFVLQASREVAALGPANYLRSPRVLAEWRVRRLLNALDSVHLLLVPLVPAVKACVAAGALDPSLRPAVAPVAAALQLSLALRALQYVALNRSLGPLLVIIVEMFGDILSFVGLYAFILLGLCRRACTPLATSPRFANGFYVLFSADAASPSYGAIVETQLLWLLGNIDFDFFGSLADAPVLLNTAYAFFWVYTSLSVFVMLNLLIAIFNSTYERVAVESEAEWLWLRLEAMLDFEVAAHAPGIDAPGFEEYYSELRERNKQRAVR</sequence>
<evidence type="ECO:0000256" key="2">
    <source>
        <dbReference type="SAM" id="MobiDB-lite"/>
    </source>
</evidence>
<keyword evidence="3" id="KW-0472">Membrane</keyword>
<reference evidence="5" key="2">
    <citation type="submission" date="2024-10" db="UniProtKB">
        <authorList>
            <consortium name="EnsemblProtists"/>
        </authorList>
    </citation>
    <scope>IDENTIFICATION</scope>
</reference>
<dbReference type="AlphaFoldDB" id="A0A0D3JXI2"/>
<feature type="transmembrane region" description="Helical" evidence="3">
    <location>
        <begin position="609"/>
        <end position="632"/>
    </location>
</feature>
<feature type="region of interest" description="Disordered" evidence="2">
    <location>
        <begin position="35"/>
        <end position="85"/>
    </location>
</feature>
<keyword evidence="4" id="KW-0732">Signal</keyword>
<dbReference type="PANTHER" id="PTHR10582:SF2">
    <property type="entry name" value="INACTIVE"/>
    <property type="match status" value="1"/>
</dbReference>
<proteinExistence type="predicted"/>
<evidence type="ECO:0000256" key="4">
    <source>
        <dbReference type="SAM" id="SignalP"/>
    </source>
</evidence>
<dbReference type="Gene3D" id="1.25.40.20">
    <property type="entry name" value="Ankyrin repeat-containing domain"/>
    <property type="match status" value="1"/>
</dbReference>
<accession>A0A0D3JXI2</accession>
<keyword evidence="6" id="KW-1185">Reference proteome</keyword>
<dbReference type="Proteomes" id="UP000013827">
    <property type="component" value="Unassembled WGS sequence"/>
</dbReference>
<organism evidence="5 6">
    <name type="scientific">Emiliania huxleyi (strain CCMP1516)</name>
    <dbReference type="NCBI Taxonomy" id="280463"/>
    <lineage>
        <taxon>Eukaryota</taxon>
        <taxon>Haptista</taxon>
        <taxon>Haptophyta</taxon>
        <taxon>Prymnesiophyceae</taxon>
        <taxon>Isochrysidales</taxon>
        <taxon>Noelaerhabdaceae</taxon>
        <taxon>Emiliania</taxon>
    </lineage>
</organism>
<reference evidence="6" key="1">
    <citation type="journal article" date="2013" name="Nature">
        <title>Pan genome of the phytoplankton Emiliania underpins its global distribution.</title>
        <authorList>
            <person name="Read B.A."/>
            <person name="Kegel J."/>
            <person name="Klute M.J."/>
            <person name="Kuo A."/>
            <person name="Lefebvre S.C."/>
            <person name="Maumus F."/>
            <person name="Mayer C."/>
            <person name="Miller J."/>
            <person name="Monier A."/>
            <person name="Salamov A."/>
            <person name="Young J."/>
            <person name="Aguilar M."/>
            <person name="Claverie J.M."/>
            <person name="Frickenhaus S."/>
            <person name="Gonzalez K."/>
            <person name="Herman E.K."/>
            <person name="Lin Y.C."/>
            <person name="Napier J."/>
            <person name="Ogata H."/>
            <person name="Sarno A.F."/>
            <person name="Shmutz J."/>
            <person name="Schroeder D."/>
            <person name="de Vargas C."/>
            <person name="Verret F."/>
            <person name="von Dassow P."/>
            <person name="Valentin K."/>
            <person name="Van de Peer Y."/>
            <person name="Wheeler G."/>
            <person name="Dacks J.B."/>
            <person name="Delwiche C.F."/>
            <person name="Dyhrman S.T."/>
            <person name="Glockner G."/>
            <person name="John U."/>
            <person name="Richards T."/>
            <person name="Worden A.Z."/>
            <person name="Zhang X."/>
            <person name="Grigoriev I.V."/>
            <person name="Allen A.E."/>
            <person name="Bidle K."/>
            <person name="Borodovsky M."/>
            <person name="Bowler C."/>
            <person name="Brownlee C."/>
            <person name="Cock J.M."/>
            <person name="Elias M."/>
            <person name="Gladyshev V.N."/>
            <person name="Groth M."/>
            <person name="Guda C."/>
            <person name="Hadaegh A."/>
            <person name="Iglesias-Rodriguez M.D."/>
            <person name="Jenkins J."/>
            <person name="Jones B.M."/>
            <person name="Lawson T."/>
            <person name="Leese F."/>
            <person name="Lindquist E."/>
            <person name="Lobanov A."/>
            <person name="Lomsadze A."/>
            <person name="Malik S.B."/>
            <person name="Marsh M.E."/>
            <person name="Mackinder L."/>
            <person name="Mock T."/>
            <person name="Mueller-Roeber B."/>
            <person name="Pagarete A."/>
            <person name="Parker M."/>
            <person name="Probert I."/>
            <person name="Quesneville H."/>
            <person name="Raines C."/>
            <person name="Rensing S.A."/>
            <person name="Riano-Pachon D.M."/>
            <person name="Richier S."/>
            <person name="Rokitta S."/>
            <person name="Shiraiwa Y."/>
            <person name="Soanes D.M."/>
            <person name="van der Giezen M."/>
            <person name="Wahlund T.M."/>
            <person name="Williams B."/>
            <person name="Wilson W."/>
            <person name="Wolfe G."/>
            <person name="Wurch L.L."/>
        </authorList>
    </citation>
    <scope>NUCLEOTIDE SEQUENCE</scope>
</reference>
<dbReference type="STRING" id="2903.R1CZL6"/>
<feature type="transmembrane region" description="Helical" evidence="3">
    <location>
        <begin position="520"/>
        <end position="543"/>
    </location>
</feature>
<dbReference type="InterPro" id="IPR036770">
    <property type="entry name" value="Ankyrin_rpt-contain_sf"/>
</dbReference>
<dbReference type="GO" id="GO:0005886">
    <property type="term" value="C:plasma membrane"/>
    <property type="evidence" value="ECO:0007669"/>
    <property type="project" value="TreeGrafter"/>
</dbReference>
<dbReference type="OMA" id="HANSIWG"/>
<feature type="transmembrane region" description="Helical" evidence="3">
    <location>
        <begin position="563"/>
        <end position="589"/>
    </location>
</feature>
<dbReference type="InterPro" id="IPR024862">
    <property type="entry name" value="TRPV"/>
</dbReference>
<dbReference type="GeneID" id="17273762"/>
<keyword evidence="3" id="KW-1133">Transmembrane helix</keyword>
<feature type="signal peptide" evidence="4">
    <location>
        <begin position="1"/>
        <end position="18"/>
    </location>
</feature>
<feature type="compositionally biased region" description="Basic residues" evidence="2">
    <location>
        <begin position="43"/>
        <end position="62"/>
    </location>
</feature>
<evidence type="ECO:0008006" key="7">
    <source>
        <dbReference type="Google" id="ProtNLM"/>
    </source>
</evidence>
<evidence type="ECO:0000313" key="6">
    <source>
        <dbReference type="Proteomes" id="UP000013827"/>
    </source>
</evidence>
<protein>
    <recommendedName>
        <fullName evidence="7">Ion transport domain-containing protein</fullName>
    </recommendedName>
</protein>
<dbReference type="PaxDb" id="2903-EOD28217"/>
<keyword evidence="1" id="KW-0677">Repeat</keyword>
<evidence type="ECO:0000256" key="3">
    <source>
        <dbReference type="SAM" id="Phobius"/>
    </source>
</evidence>
<dbReference type="RefSeq" id="XP_005780646.1">
    <property type="nucleotide sequence ID" value="XM_005780589.1"/>
</dbReference>
<dbReference type="GO" id="GO:0005216">
    <property type="term" value="F:monoatomic ion channel activity"/>
    <property type="evidence" value="ECO:0007669"/>
    <property type="project" value="InterPro"/>
</dbReference>